<dbReference type="EMBL" id="QFLI01000016">
    <property type="protein sequence ID" value="PXX95194.1"/>
    <property type="molecule type" value="Genomic_DNA"/>
</dbReference>
<dbReference type="GO" id="GO:0019242">
    <property type="term" value="P:methylglyoxal biosynthetic process"/>
    <property type="evidence" value="ECO:0007669"/>
    <property type="project" value="InterPro"/>
</dbReference>
<dbReference type="PROSITE" id="PS51855">
    <property type="entry name" value="MGS"/>
    <property type="match status" value="1"/>
</dbReference>
<dbReference type="PANTHER" id="PTHR30492:SF0">
    <property type="entry name" value="METHYLGLYOXAL SYNTHASE"/>
    <property type="match status" value="1"/>
</dbReference>
<dbReference type="Gene3D" id="3.40.50.1380">
    <property type="entry name" value="Methylglyoxal synthase-like domain"/>
    <property type="match status" value="1"/>
</dbReference>
<dbReference type="GO" id="GO:0005829">
    <property type="term" value="C:cytosol"/>
    <property type="evidence" value="ECO:0007669"/>
    <property type="project" value="TreeGrafter"/>
</dbReference>
<dbReference type="SUPFAM" id="SSF52335">
    <property type="entry name" value="Methylglyoxal synthase-like"/>
    <property type="match status" value="1"/>
</dbReference>
<dbReference type="NCBIfam" id="NF003559">
    <property type="entry name" value="PRK05234.1"/>
    <property type="match status" value="1"/>
</dbReference>
<sequence length="130" mass="14312">MESKKTIALVAHNEKKSVMLAWVKRHLDELKKHKLIGTTNTSEILNSVLDLEVEAFGHGPNGGDILLAAQILEGKVDEVIFLIDAETPHGHEHDIQTLIRTCVINNVPMALNVATADFLVKLNKGEEVKS</sequence>
<dbReference type="RefSeq" id="WP_110363893.1">
    <property type="nucleotide sequence ID" value="NZ_QFLI01000016.1"/>
</dbReference>
<accession>A0A2V3ZTN9</accession>
<dbReference type="GO" id="GO:0008929">
    <property type="term" value="F:methylglyoxal synthase activity"/>
    <property type="evidence" value="ECO:0007669"/>
    <property type="project" value="InterPro"/>
</dbReference>
<proteinExistence type="inferred from homology"/>
<dbReference type="SMART" id="SM00851">
    <property type="entry name" value="MGS"/>
    <property type="match status" value="1"/>
</dbReference>
<dbReference type="InterPro" id="IPR036914">
    <property type="entry name" value="MGS-like_dom_sf"/>
</dbReference>
<evidence type="ECO:0000313" key="3">
    <source>
        <dbReference type="EMBL" id="PXX95194.1"/>
    </source>
</evidence>
<protein>
    <submittedName>
        <fullName evidence="3">Methylglyoxal synthase</fullName>
    </submittedName>
</protein>
<keyword evidence="4" id="KW-1185">Reference proteome</keyword>
<dbReference type="InterPro" id="IPR004363">
    <property type="entry name" value="Methylgl_synth"/>
</dbReference>
<feature type="domain" description="MGS-like" evidence="2">
    <location>
        <begin position="1"/>
        <end position="130"/>
    </location>
</feature>
<gene>
    <name evidence="3" type="ORF">DF185_22365</name>
</gene>
<dbReference type="PANTHER" id="PTHR30492">
    <property type="entry name" value="METHYLGLYOXAL SYNTHASE"/>
    <property type="match status" value="1"/>
</dbReference>
<dbReference type="InterPro" id="IPR011607">
    <property type="entry name" value="MGS-like_dom"/>
</dbReference>
<name>A0A2V3ZTN9_9BACT</name>
<evidence type="ECO:0000256" key="1">
    <source>
        <dbReference type="ARBA" id="ARBA00006287"/>
    </source>
</evidence>
<dbReference type="OrthoDB" id="9787147at2"/>
<dbReference type="Proteomes" id="UP000248079">
    <property type="component" value="Unassembled WGS sequence"/>
</dbReference>
<organism evidence="3 4">
    <name type="scientific">Marinifilum breve</name>
    <dbReference type="NCBI Taxonomy" id="2184082"/>
    <lineage>
        <taxon>Bacteria</taxon>
        <taxon>Pseudomonadati</taxon>
        <taxon>Bacteroidota</taxon>
        <taxon>Bacteroidia</taxon>
        <taxon>Marinilabiliales</taxon>
        <taxon>Marinifilaceae</taxon>
    </lineage>
</organism>
<dbReference type="Pfam" id="PF02142">
    <property type="entry name" value="MGS"/>
    <property type="match status" value="1"/>
</dbReference>
<dbReference type="AlphaFoldDB" id="A0A2V3ZTN9"/>
<comment type="caution">
    <text evidence="3">The sequence shown here is derived from an EMBL/GenBank/DDBJ whole genome shotgun (WGS) entry which is preliminary data.</text>
</comment>
<evidence type="ECO:0000313" key="4">
    <source>
        <dbReference type="Proteomes" id="UP000248079"/>
    </source>
</evidence>
<reference evidence="3 4" key="1">
    <citation type="submission" date="2018-05" db="EMBL/GenBank/DDBJ databases">
        <title>Marinifilum breve JC075T sp. nov., a marine bacterium isolated from Yongle Blue Hole in the South China Sea.</title>
        <authorList>
            <person name="Fu T."/>
        </authorList>
    </citation>
    <scope>NUCLEOTIDE SEQUENCE [LARGE SCALE GENOMIC DNA]</scope>
    <source>
        <strain evidence="3 4">JC075</strain>
    </source>
</reference>
<evidence type="ECO:0000259" key="2">
    <source>
        <dbReference type="PROSITE" id="PS51855"/>
    </source>
</evidence>
<comment type="similarity">
    <text evidence="1">Belongs to the methylglyoxal synthase family.</text>
</comment>